<keyword evidence="2" id="KW-1185">Reference proteome</keyword>
<protein>
    <submittedName>
        <fullName evidence="1">Uncharacterized protein</fullName>
    </submittedName>
</protein>
<dbReference type="EMBL" id="KM236246">
    <property type="protein sequence ID" value="AIW03628.1"/>
    <property type="molecule type" value="Genomic_DNA"/>
</dbReference>
<dbReference type="GeneID" id="24608205"/>
<organism evidence="1 2">
    <name type="scientific">Bacillus phage Moonbeam</name>
    <dbReference type="NCBI Taxonomy" id="1540091"/>
    <lineage>
        <taxon>Viruses</taxon>
        <taxon>Duplodnaviria</taxon>
        <taxon>Heunggongvirae</taxon>
        <taxon>Uroviricota</taxon>
        <taxon>Caudoviricetes</taxon>
        <taxon>Herelleviridae</taxon>
        <taxon>Bastillevirinae</taxon>
        <taxon>Moonbeamvirus</taxon>
        <taxon>Moonbeamvirus moonbeam</taxon>
    </lineage>
</organism>
<evidence type="ECO:0000313" key="2">
    <source>
        <dbReference type="Proteomes" id="UP000030207"/>
    </source>
</evidence>
<reference evidence="1 2" key="1">
    <citation type="submission" date="2014-07" db="EMBL/GenBank/DDBJ databases">
        <title>Complete Genome of Bacillus megaterium Myophage Moonbeam.</title>
        <authorList>
            <person name="Cadungog J.N."/>
            <person name="Khatemi B.E."/>
            <person name="Hernandez A.C."/>
            <person name="Everett G.F.K."/>
        </authorList>
    </citation>
    <scope>NUCLEOTIDE SEQUENCE [LARGE SCALE GENOMIC DNA]</scope>
</reference>
<gene>
    <name evidence="1" type="ORF">CPT_Moonbeam230</name>
</gene>
<dbReference type="Proteomes" id="UP000030207">
    <property type="component" value="Segment"/>
</dbReference>
<accession>A0A0A0RVD1</accession>
<dbReference type="KEGG" id="vg:24608205"/>
<proteinExistence type="predicted"/>
<sequence>MTNTNDVQNVINEVMATRGATVSVFGQPHKIGESVEKGYVDIIEILESFKGYEADTTIPAQYEVHYIDNKDYYAIVKPSEDDTVNEIIEDGFEYEEDAEERMYELQEYNTTAVSVEEYLEYMEELGALEEGKGGNSYNWLGKVSNHFNFQTYQHEDGSFYVEFKVHLYGDVRGNYTDSVLLKFDNDYFFYEALTEANGYEEYKGYGIRFSATNEGYEIHHIESDEDMEEQYSWDDAIEYIDSLVEEEEV</sequence>
<evidence type="ECO:0000313" key="1">
    <source>
        <dbReference type="EMBL" id="AIW03628.1"/>
    </source>
</evidence>
<dbReference type="RefSeq" id="YP_009151793.1">
    <property type="nucleotide sequence ID" value="NC_027374.1"/>
</dbReference>
<name>A0A0A0RVD1_9CAUD</name>
<dbReference type="OrthoDB" id="16965at10239"/>